<name>A0ACB9JLK6_9ASTR</name>
<accession>A0ACB9JLK6</accession>
<keyword evidence="2" id="KW-1185">Reference proteome</keyword>
<evidence type="ECO:0000313" key="1">
    <source>
        <dbReference type="EMBL" id="KAI3821227.1"/>
    </source>
</evidence>
<proteinExistence type="predicted"/>
<evidence type="ECO:0000313" key="2">
    <source>
        <dbReference type="Proteomes" id="UP001056120"/>
    </source>
</evidence>
<dbReference type="Proteomes" id="UP001056120">
    <property type="component" value="Linkage Group LG03"/>
</dbReference>
<sequence>MGMISSNGWGQMGEEGGCVAIGVSNGVDEVVDLMIPGTTGIIRNGKIDIFKGSMRLAVDKWGCIEVTAYDTFEVKEDINLSRVQYEQALMGGGRNR</sequence>
<dbReference type="EMBL" id="CM042020">
    <property type="protein sequence ID" value="KAI3821227.1"/>
    <property type="molecule type" value="Genomic_DNA"/>
</dbReference>
<comment type="caution">
    <text evidence="1">The sequence shown here is derived from an EMBL/GenBank/DDBJ whole genome shotgun (WGS) entry which is preliminary data.</text>
</comment>
<organism evidence="1 2">
    <name type="scientific">Smallanthus sonchifolius</name>
    <dbReference type="NCBI Taxonomy" id="185202"/>
    <lineage>
        <taxon>Eukaryota</taxon>
        <taxon>Viridiplantae</taxon>
        <taxon>Streptophyta</taxon>
        <taxon>Embryophyta</taxon>
        <taxon>Tracheophyta</taxon>
        <taxon>Spermatophyta</taxon>
        <taxon>Magnoliopsida</taxon>
        <taxon>eudicotyledons</taxon>
        <taxon>Gunneridae</taxon>
        <taxon>Pentapetalae</taxon>
        <taxon>asterids</taxon>
        <taxon>campanulids</taxon>
        <taxon>Asterales</taxon>
        <taxon>Asteraceae</taxon>
        <taxon>Asteroideae</taxon>
        <taxon>Heliantheae alliance</taxon>
        <taxon>Millerieae</taxon>
        <taxon>Smallanthus</taxon>
    </lineage>
</organism>
<gene>
    <name evidence="1" type="ORF">L1987_08788</name>
</gene>
<reference evidence="1 2" key="2">
    <citation type="journal article" date="2022" name="Mol. Ecol. Resour.">
        <title>The genomes of chicory, endive, great burdock and yacon provide insights into Asteraceae paleo-polyploidization history and plant inulin production.</title>
        <authorList>
            <person name="Fan W."/>
            <person name="Wang S."/>
            <person name="Wang H."/>
            <person name="Wang A."/>
            <person name="Jiang F."/>
            <person name="Liu H."/>
            <person name="Zhao H."/>
            <person name="Xu D."/>
            <person name="Zhang Y."/>
        </authorList>
    </citation>
    <scope>NUCLEOTIDE SEQUENCE [LARGE SCALE GENOMIC DNA]</scope>
    <source>
        <strain evidence="2">cv. Yunnan</strain>
        <tissue evidence="1">Leaves</tissue>
    </source>
</reference>
<protein>
    <submittedName>
        <fullName evidence="1">Uncharacterized protein</fullName>
    </submittedName>
</protein>
<reference evidence="2" key="1">
    <citation type="journal article" date="2022" name="Mol. Ecol. Resour.">
        <title>The genomes of chicory, endive, great burdock and yacon provide insights into Asteraceae palaeo-polyploidization history and plant inulin production.</title>
        <authorList>
            <person name="Fan W."/>
            <person name="Wang S."/>
            <person name="Wang H."/>
            <person name="Wang A."/>
            <person name="Jiang F."/>
            <person name="Liu H."/>
            <person name="Zhao H."/>
            <person name="Xu D."/>
            <person name="Zhang Y."/>
        </authorList>
    </citation>
    <scope>NUCLEOTIDE SEQUENCE [LARGE SCALE GENOMIC DNA]</scope>
    <source>
        <strain evidence="2">cv. Yunnan</strain>
    </source>
</reference>